<proteinExistence type="predicted"/>
<protein>
    <submittedName>
        <fullName evidence="1">Membrane protein</fullName>
    </submittedName>
</protein>
<reference evidence="1 2" key="1">
    <citation type="journal article" date="2012" name="J. Proteome Res.">
        <title>Application of Spiroplasma melliferum proteogenomic profiling for the discovery of virulence factors and pathogenicity mechanisms in host-associated spiroplasmas.</title>
        <authorList>
            <person name="Alexeev D."/>
            <person name="Kostrjukova E."/>
            <person name="Aliper A."/>
            <person name="Popenko A."/>
            <person name="Bazaleev N."/>
            <person name="Tyakht A."/>
            <person name="Selezneva O."/>
            <person name="Akopian T."/>
            <person name="Prichodko E."/>
            <person name="Kondratov I."/>
            <person name="Chukin M."/>
            <person name="Demina I."/>
            <person name="Galyamina M."/>
            <person name="Kamashev D."/>
            <person name="Vanyushkina A."/>
            <person name="Ladygina V."/>
            <person name="Levitskii S."/>
            <person name="Lazarev V."/>
            <person name="Govorun V."/>
        </authorList>
    </citation>
    <scope>NUCLEOTIDE SEQUENCE [LARGE SCALE GENOMIC DNA]</scope>
    <source>
        <strain evidence="1 2">KC3</strain>
    </source>
</reference>
<evidence type="ECO:0000313" key="1">
    <source>
        <dbReference type="EMBL" id="KAI92290.1"/>
    </source>
</evidence>
<dbReference type="Proteomes" id="UP000004057">
    <property type="component" value="Unassembled WGS sequence"/>
</dbReference>
<dbReference type="RefSeq" id="WP_004028671.1">
    <property type="nucleotide sequence ID" value="NZ_AGBZ02000004.1"/>
</dbReference>
<dbReference type="AlphaFoldDB" id="A0AAI9X0U8"/>
<accession>A0AAI9X0U8</accession>
<sequence>MGFFWGLLGTIGIISNTTATATAPAVIETLPSPSPNIIVKILLDRLQDCFNRNLSGAEEIMQSLARYLKVALPENLSSSEIIEYFGTAALSSTTEATVEGGILAGTFGTAVETLGISLLIGAAIYGGYYTYTHWDNIKTSIFNSIN</sequence>
<organism evidence="1 2">
    <name type="scientific">Spiroplasma melliferum KC3</name>
    <dbReference type="NCBI Taxonomy" id="570509"/>
    <lineage>
        <taxon>Bacteria</taxon>
        <taxon>Bacillati</taxon>
        <taxon>Mycoplasmatota</taxon>
        <taxon>Mollicutes</taxon>
        <taxon>Entomoplasmatales</taxon>
        <taxon>Spiroplasmataceae</taxon>
        <taxon>Spiroplasma</taxon>
    </lineage>
</organism>
<dbReference type="EMBL" id="AGBZ02000004">
    <property type="protein sequence ID" value="KAI92290.1"/>
    <property type="molecule type" value="Genomic_DNA"/>
</dbReference>
<gene>
    <name evidence="1" type="ORF">SPM_006150</name>
</gene>
<name>A0AAI9X0U8_SPIME</name>
<comment type="caution">
    <text evidence="1">The sequence shown here is derived from an EMBL/GenBank/DDBJ whole genome shotgun (WGS) entry which is preliminary data.</text>
</comment>
<evidence type="ECO:0000313" key="2">
    <source>
        <dbReference type="Proteomes" id="UP000004057"/>
    </source>
</evidence>